<gene>
    <name evidence="1" type="ORF">BXY80_0103</name>
</gene>
<dbReference type="AlphaFoldDB" id="A0A420DV55"/>
<dbReference type="SUPFAM" id="SSF82185">
    <property type="entry name" value="Histone H3 K4-specific methyltransferase SET7/9 N-terminal domain"/>
    <property type="match status" value="2"/>
</dbReference>
<accession>A0A420DV55</accession>
<evidence type="ECO:0000313" key="1">
    <source>
        <dbReference type="EMBL" id="RKE98038.1"/>
    </source>
</evidence>
<dbReference type="EMBL" id="RAQJ01000001">
    <property type="protein sequence ID" value="RKE98038.1"/>
    <property type="molecule type" value="Genomic_DNA"/>
</dbReference>
<dbReference type="Proteomes" id="UP000284892">
    <property type="component" value="Unassembled WGS sequence"/>
</dbReference>
<dbReference type="OrthoDB" id="9785122at2"/>
<dbReference type="Pfam" id="PF07661">
    <property type="entry name" value="MORN_2"/>
    <property type="match status" value="3"/>
</dbReference>
<organism evidence="1 2">
    <name type="scientific">Ichthyenterobacterium magnum</name>
    <dbReference type="NCBI Taxonomy" id="1230530"/>
    <lineage>
        <taxon>Bacteria</taxon>
        <taxon>Pseudomonadati</taxon>
        <taxon>Bacteroidota</taxon>
        <taxon>Flavobacteriia</taxon>
        <taxon>Flavobacteriales</taxon>
        <taxon>Flavobacteriaceae</taxon>
        <taxon>Ichthyenterobacterium</taxon>
    </lineage>
</organism>
<evidence type="ECO:0000313" key="2">
    <source>
        <dbReference type="Proteomes" id="UP000284892"/>
    </source>
</evidence>
<dbReference type="InterPro" id="IPR011652">
    <property type="entry name" value="MORN_2"/>
</dbReference>
<name>A0A420DV55_9FLAO</name>
<dbReference type="RefSeq" id="WP_120199268.1">
    <property type="nucleotide sequence ID" value="NZ_RAQJ01000001.1"/>
</dbReference>
<dbReference type="Gene3D" id="3.90.930.1">
    <property type="match status" value="1"/>
</dbReference>
<proteinExistence type="predicted"/>
<reference evidence="1 2" key="1">
    <citation type="submission" date="2018-09" db="EMBL/GenBank/DDBJ databases">
        <title>Genomic Encyclopedia of Archaeal and Bacterial Type Strains, Phase II (KMG-II): from individual species to whole genera.</title>
        <authorList>
            <person name="Goeker M."/>
        </authorList>
    </citation>
    <scope>NUCLEOTIDE SEQUENCE [LARGE SCALE GENOMIC DNA]</scope>
    <source>
        <strain evidence="1 2">DSM 26283</strain>
    </source>
</reference>
<sequence length="232" mass="27029">MNKVYIIILTLVSIFSFGQEINQFDADGKRHGNWRKNFDKTKQIRYEGQFNHGKEVGTFKFYTLKNKKSVLSAKKVFNDSNNIASVQFLSSSGKLISEGQMNGKLYIGSWTFYHNKTKAIMSTEQYNDKGELDGKRIVYYKDGRVAEKANYINGKQEGLSIWYSDKGLVLKEFTYKNDELHGLSKYYNVNGTIEAEGNYQKGRKHGIWKYYKNGKLYEEKDHTRRSKNPKKQ</sequence>
<dbReference type="PANTHER" id="PTHR33706">
    <property type="entry name" value="MORN VARIANT REPEAT PROTEIN"/>
    <property type="match status" value="1"/>
</dbReference>
<dbReference type="PANTHER" id="PTHR33706:SF1">
    <property type="entry name" value="TPR REPEAT PROTEIN"/>
    <property type="match status" value="1"/>
</dbReference>
<protein>
    <submittedName>
        <fullName evidence="1">MORN repeat protein</fullName>
    </submittedName>
</protein>
<keyword evidence="2" id="KW-1185">Reference proteome</keyword>
<comment type="caution">
    <text evidence="1">The sequence shown here is derived from an EMBL/GenBank/DDBJ whole genome shotgun (WGS) entry which is preliminary data.</text>
</comment>